<sequence length="49" mass="5234">MGIGHRAWGGVGGWGRNLSPHTPHTPPSPLSPCPQFGNTQTSGVRVEKW</sequence>
<organism evidence="2 3">
    <name type="scientific">Nostoc paludosum FACHB-159</name>
    <dbReference type="NCBI Taxonomy" id="2692908"/>
    <lineage>
        <taxon>Bacteria</taxon>
        <taxon>Bacillati</taxon>
        <taxon>Cyanobacteriota</taxon>
        <taxon>Cyanophyceae</taxon>
        <taxon>Nostocales</taxon>
        <taxon>Nostocaceae</taxon>
        <taxon>Nostoc</taxon>
    </lineage>
</organism>
<dbReference type="EMBL" id="JACJTU010000002">
    <property type="protein sequence ID" value="MBD2732974.1"/>
    <property type="molecule type" value="Genomic_DNA"/>
</dbReference>
<reference evidence="2 3" key="1">
    <citation type="journal article" date="2020" name="ISME J.">
        <title>Comparative genomics reveals insights into cyanobacterial evolution and habitat adaptation.</title>
        <authorList>
            <person name="Chen M.Y."/>
            <person name="Teng W.K."/>
            <person name="Zhao L."/>
            <person name="Hu C.X."/>
            <person name="Zhou Y.K."/>
            <person name="Han B.P."/>
            <person name="Song L.R."/>
            <person name="Shu W.S."/>
        </authorList>
    </citation>
    <scope>NUCLEOTIDE SEQUENCE [LARGE SCALE GENOMIC DNA]</scope>
    <source>
        <strain evidence="2 3">FACHB-159</strain>
    </source>
</reference>
<name>A0ABR8K2K0_9NOSO</name>
<evidence type="ECO:0000313" key="2">
    <source>
        <dbReference type="EMBL" id="MBD2732974.1"/>
    </source>
</evidence>
<evidence type="ECO:0000313" key="3">
    <source>
        <dbReference type="Proteomes" id="UP000637383"/>
    </source>
</evidence>
<gene>
    <name evidence="2" type="ORF">H6H03_03470</name>
</gene>
<protein>
    <submittedName>
        <fullName evidence="2">Uncharacterized protein</fullName>
    </submittedName>
</protein>
<keyword evidence="3" id="KW-1185">Reference proteome</keyword>
<dbReference type="Proteomes" id="UP000637383">
    <property type="component" value="Unassembled WGS sequence"/>
</dbReference>
<proteinExistence type="predicted"/>
<feature type="region of interest" description="Disordered" evidence="1">
    <location>
        <begin position="1"/>
        <end position="49"/>
    </location>
</feature>
<accession>A0ABR8K2K0</accession>
<comment type="caution">
    <text evidence="2">The sequence shown here is derived from an EMBL/GenBank/DDBJ whole genome shotgun (WGS) entry which is preliminary data.</text>
</comment>
<feature type="compositionally biased region" description="Gly residues" evidence="1">
    <location>
        <begin position="1"/>
        <end position="15"/>
    </location>
</feature>
<evidence type="ECO:0000256" key="1">
    <source>
        <dbReference type="SAM" id="MobiDB-lite"/>
    </source>
</evidence>
<dbReference type="RefSeq" id="WP_190953729.1">
    <property type="nucleotide sequence ID" value="NZ_JACJTU010000002.1"/>
</dbReference>
<feature type="compositionally biased region" description="Pro residues" evidence="1">
    <location>
        <begin position="23"/>
        <end position="32"/>
    </location>
</feature>